<dbReference type="GO" id="GO:0097363">
    <property type="term" value="F:protein O-acetylglucosaminyltransferase activity"/>
    <property type="evidence" value="ECO:0007669"/>
    <property type="project" value="TreeGrafter"/>
</dbReference>
<accession>A0A418VL47</accession>
<dbReference type="InterPro" id="IPR011990">
    <property type="entry name" value="TPR-like_helical_dom_sf"/>
</dbReference>
<protein>
    <submittedName>
        <fullName evidence="2">Tetratricopeptide repeat protein</fullName>
    </submittedName>
</protein>
<dbReference type="Pfam" id="PF13181">
    <property type="entry name" value="TPR_8"/>
    <property type="match status" value="1"/>
</dbReference>
<organism evidence="2 3">
    <name type="scientific">Azospirillum cavernae</name>
    <dbReference type="NCBI Taxonomy" id="2320860"/>
    <lineage>
        <taxon>Bacteria</taxon>
        <taxon>Pseudomonadati</taxon>
        <taxon>Pseudomonadota</taxon>
        <taxon>Alphaproteobacteria</taxon>
        <taxon>Rhodospirillales</taxon>
        <taxon>Azospirillaceae</taxon>
        <taxon>Azospirillum</taxon>
    </lineage>
</organism>
<dbReference type="AlphaFoldDB" id="A0A418VL47"/>
<dbReference type="InterPro" id="IPR019734">
    <property type="entry name" value="TPR_rpt"/>
</dbReference>
<dbReference type="GO" id="GO:0006493">
    <property type="term" value="P:protein O-linked glycosylation"/>
    <property type="evidence" value="ECO:0007669"/>
    <property type="project" value="InterPro"/>
</dbReference>
<dbReference type="SUPFAM" id="SSF48452">
    <property type="entry name" value="TPR-like"/>
    <property type="match status" value="1"/>
</dbReference>
<keyword evidence="3" id="KW-1185">Reference proteome</keyword>
<dbReference type="EMBL" id="QYUL01000006">
    <property type="protein sequence ID" value="RJF76851.1"/>
    <property type="molecule type" value="Genomic_DNA"/>
</dbReference>
<comment type="caution">
    <text evidence="2">The sequence shown here is derived from an EMBL/GenBank/DDBJ whole genome shotgun (WGS) entry which is preliminary data.</text>
</comment>
<dbReference type="SMART" id="SM00028">
    <property type="entry name" value="TPR"/>
    <property type="match status" value="4"/>
</dbReference>
<evidence type="ECO:0000313" key="2">
    <source>
        <dbReference type="EMBL" id="RJF76851.1"/>
    </source>
</evidence>
<proteinExistence type="predicted"/>
<dbReference type="InterPro" id="IPR037919">
    <property type="entry name" value="OGT"/>
</dbReference>
<dbReference type="Pfam" id="PF13432">
    <property type="entry name" value="TPR_16"/>
    <property type="match status" value="1"/>
</dbReference>
<feature type="repeat" description="TPR" evidence="1">
    <location>
        <begin position="184"/>
        <end position="217"/>
    </location>
</feature>
<evidence type="ECO:0000256" key="1">
    <source>
        <dbReference type="PROSITE-ProRule" id="PRU00339"/>
    </source>
</evidence>
<sequence length="610" mass="65978">MPQPSQRASRCDRAQPMAAERRKEAAFAVLQETRQNPEQVHACNVRASMVRRSFLKPYWRPFQPCVNVMSPGTPQTPTPFSAAAALSAARRLLQAGERDRAAAACRRILLDAPQQDEALHTLGLIALGDGQAAAAATLFGRAATARPDYAQAHANRAAALRRLDRNGESLAAIRRALALAPAEAALLHNLGAVERALGQTGNAIAAFRRLIRLEPGNGAALHALTDVLRTAGGLDDAIMASRALTALHPASAPVLGNLGILLQFQGQLDQAMGCYARALRVDPTYAEARSNLGLSQLLTGELAAGWVNHAARWNTTANAKARHTSPLPAWDGGPLPDKRLLVWGELGVGDEILLAGMIPDLATRGIGCVLETAPRLVPLFARSFPNVTVAPRGDPPHPATTQPDLGAQSALGDLGRWLRPNFSSFPRRSQYLVADPQRVAALRARYQAMAEGRRLVGISWHSANPNHRDFKSAPLPLWTPILTLPGLAFVDLQYGEHSADLEAVRREHGIPIIHDDAIDPMTDLDGFAAQVAALDLVISISNTTVHVAGALGVPVWTLLARRTGFLWCWFSEREDSPWYPSMRLYRQATADEWEPVFARVRKDLSATEAI</sequence>
<reference evidence="2 3" key="1">
    <citation type="submission" date="2018-09" db="EMBL/GenBank/DDBJ databases">
        <authorList>
            <person name="Zhu H."/>
        </authorList>
    </citation>
    <scope>NUCLEOTIDE SEQUENCE [LARGE SCALE GENOMIC DNA]</scope>
    <source>
        <strain evidence="2 3">K2W22B-5</strain>
    </source>
</reference>
<dbReference type="Gene3D" id="3.40.50.2000">
    <property type="entry name" value="Glycogen Phosphorylase B"/>
    <property type="match status" value="1"/>
</dbReference>
<feature type="repeat" description="TPR" evidence="1">
    <location>
        <begin position="252"/>
        <end position="285"/>
    </location>
</feature>
<name>A0A418VL47_9PROT</name>
<dbReference type="PANTHER" id="PTHR44366">
    <property type="entry name" value="UDP-N-ACETYLGLUCOSAMINE--PEPTIDE N-ACETYLGLUCOSAMINYLTRANSFERASE 110 KDA SUBUNIT"/>
    <property type="match status" value="1"/>
</dbReference>
<keyword evidence="1" id="KW-0802">TPR repeat</keyword>
<dbReference type="PROSITE" id="PS50005">
    <property type="entry name" value="TPR"/>
    <property type="match status" value="2"/>
</dbReference>
<evidence type="ECO:0000313" key="3">
    <source>
        <dbReference type="Proteomes" id="UP000283458"/>
    </source>
</evidence>
<dbReference type="SUPFAM" id="SSF53756">
    <property type="entry name" value="UDP-Glycosyltransferase/glycogen phosphorylase"/>
    <property type="match status" value="1"/>
</dbReference>
<dbReference type="Gene3D" id="1.25.40.10">
    <property type="entry name" value="Tetratricopeptide repeat domain"/>
    <property type="match status" value="1"/>
</dbReference>
<dbReference type="PANTHER" id="PTHR44366:SF1">
    <property type="entry name" value="UDP-N-ACETYLGLUCOSAMINE--PEPTIDE N-ACETYLGLUCOSAMINYLTRANSFERASE 110 KDA SUBUNIT"/>
    <property type="match status" value="1"/>
</dbReference>
<gene>
    <name evidence="2" type="ORF">D3877_28640</name>
</gene>
<dbReference type="Proteomes" id="UP000283458">
    <property type="component" value="Unassembled WGS sequence"/>
</dbReference>
<dbReference type="Pfam" id="PF13414">
    <property type="entry name" value="TPR_11"/>
    <property type="match status" value="1"/>
</dbReference>